<accession>A0A815WI05</accession>
<organism evidence="4 7">
    <name type="scientific">Didymodactylos carnosus</name>
    <dbReference type="NCBI Taxonomy" id="1234261"/>
    <lineage>
        <taxon>Eukaryota</taxon>
        <taxon>Metazoa</taxon>
        <taxon>Spiralia</taxon>
        <taxon>Gnathifera</taxon>
        <taxon>Rotifera</taxon>
        <taxon>Eurotatoria</taxon>
        <taxon>Bdelloidea</taxon>
        <taxon>Philodinida</taxon>
        <taxon>Philodinidae</taxon>
        <taxon>Didymodactylos</taxon>
    </lineage>
</organism>
<dbReference type="Pfam" id="PF02668">
    <property type="entry name" value="TauD"/>
    <property type="match status" value="1"/>
</dbReference>
<proteinExistence type="predicted"/>
<reference evidence="4" key="1">
    <citation type="submission" date="2021-02" db="EMBL/GenBank/DDBJ databases">
        <authorList>
            <person name="Nowell W R."/>
        </authorList>
    </citation>
    <scope>NUCLEOTIDE SEQUENCE</scope>
</reference>
<evidence type="ECO:0000313" key="7">
    <source>
        <dbReference type="Proteomes" id="UP000663829"/>
    </source>
</evidence>
<keyword evidence="7" id="KW-1185">Reference proteome</keyword>
<dbReference type="InterPro" id="IPR042098">
    <property type="entry name" value="TauD-like_sf"/>
</dbReference>
<dbReference type="EMBL" id="CAJOBA010001035">
    <property type="protein sequence ID" value="CAF3572044.1"/>
    <property type="molecule type" value="Genomic_DNA"/>
</dbReference>
<name>A0A815WI05_9BILA</name>
<evidence type="ECO:0000313" key="3">
    <source>
        <dbReference type="EMBL" id="CAF0789592.1"/>
    </source>
</evidence>
<dbReference type="InterPro" id="IPR003819">
    <property type="entry name" value="TauD/TfdA-like"/>
</dbReference>
<dbReference type="GO" id="GO:0016491">
    <property type="term" value="F:oxidoreductase activity"/>
    <property type="evidence" value="ECO:0007669"/>
    <property type="project" value="UniProtKB-KW"/>
</dbReference>
<gene>
    <name evidence="4" type="ORF">GPM918_LOCUS38632</name>
    <name evidence="3" type="ORF">OVA965_LOCUS4061</name>
    <name evidence="6" type="ORF">SRO942_LOCUS39472</name>
    <name evidence="5" type="ORF">TMI583_LOCUS4059</name>
</gene>
<dbReference type="EMBL" id="CAJOBC010091515">
    <property type="protein sequence ID" value="CAF4401475.1"/>
    <property type="molecule type" value="Genomic_DNA"/>
</dbReference>
<dbReference type="Proteomes" id="UP000681722">
    <property type="component" value="Unassembled WGS sequence"/>
</dbReference>
<dbReference type="EMBL" id="CAJNOK010001035">
    <property type="protein sequence ID" value="CAF0789592.1"/>
    <property type="molecule type" value="Genomic_DNA"/>
</dbReference>
<evidence type="ECO:0000256" key="1">
    <source>
        <dbReference type="ARBA" id="ARBA00023002"/>
    </source>
</evidence>
<dbReference type="Gene3D" id="3.60.130.10">
    <property type="entry name" value="Clavaminate synthase-like"/>
    <property type="match status" value="1"/>
</dbReference>
<dbReference type="AlphaFoldDB" id="A0A815WI05"/>
<feature type="domain" description="TauD/TfdA-like" evidence="2">
    <location>
        <begin position="34"/>
        <end position="272"/>
    </location>
</feature>
<evidence type="ECO:0000259" key="2">
    <source>
        <dbReference type="Pfam" id="PF02668"/>
    </source>
</evidence>
<dbReference type="OrthoDB" id="9973316at2759"/>
<keyword evidence="1" id="KW-0560">Oxidoreductase</keyword>
<dbReference type="Proteomes" id="UP000677228">
    <property type="component" value="Unassembled WGS sequence"/>
</dbReference>
<dbReference type="Proteomes" id="UP000663829">
    <property type="component" value="Unassembled WGS sequence"/>
</dbReference>
<dbReference type="EMBL" id="CAJNOQ010025878">
    <property type="protein sequence ID" value="CAF1541093.1"/>
    <property type="molecule type" value="Genomic_DNA"/>
</dbReference>
<evidence type="ECO:0000313" key="6">
    <source>
        <dbReference type="EMBL" id="CAF4401475.1"/>
    </source>
</evidence>
<evidence type="ECO:0000313" key="5">
    <source>
        <dbReference type="EMBL" id="CAF3572044.1"/>
    </source>
</evidence>
<dbReference type="Proteomes" id="UP000682733">
    <property type="component" value="Unassembled WGS sequence"/>
</dbReference>
<comment type="caution">
    <text evidence="4">The sequence shown here is derived from an EMBL/GenBank/DDBJ whole genome shotgun (WGS) entry which is preliminary data.</text>
</comment>
<protein>
    <recommendedName>
        <fullName evidence="2">TauD/TfdA-like domain-containing protein</fullName>
    </recommendedName>
</protein>
<sequence>MENFKSNISLVNCVPGNCTRIMDTDSYFELNCTNFDDKLMKDVRNQLEKDGYVKVKCEQIPNNDCDKAALDIIKRIGGVCCPYSDEENSFIWPVKVLEMDAPESELQASQLDRELVFHTDCSYEQDAPKFVALYIVQYDRSEDGGKFQMVKTTDILNKLSDKSKHLLRFETYQINVPPDFRKGDTDYICGSIILGDDLLRYRWDIIDQNRLINETAEKQDAIKELNSIILAEDKLNVFRPLLNNNMMVLFDNTKFVHGRTKIKDSERYLLRIRFNLVY</sequence>
<dbReference type="SUPFAM" id="SSF51197">
    <property type="entry name" value="Clavaminate synthase-like"/>
    <property type="match status" value="1"/>
</dbReference>
<evidence type="ECO:0000313" key="4">
    <source>
        <dbReference type="EMBL" id="CAF1541093.1"/>
    </source>
</evidence>